<evidence type="ECO:0000313" key="7">
    <source>
        <dbReference type="EMBL" id="RYQ86182.1"/>
    </source>
</evidence>
<dbReference type="InterPro" id="IPR011990">
    <property type="entry name" value="TPR-like_helical_dom_sf"/>
</dbReference>
<dbReference type="Pfam" id="PF03168">
    <property type="entry name" value="LEA_2"/>
    <property type="match status" value="1"/>
</dbReference>
<dbReference type="SUPFAM" id="SSF48452">
    <property type="entry name" value="TPR-like"/>
    <property type="match status" value="1"/>
</dbReference>
<evidence type="ECO:0000256" key="2">
    <source>
        <dbReference type="SAM" id="Phobius"/>
    </source>
</evidence>
<accession>A0A444X945</accession>
<evidence type="ECO:0000256" key="1">
    <source>
        <dbReference type="SAM" id="MobiDB-lite"/>
    </source>
</evidence>
<feature type="domain" description="TPPC8 C-terminal Ig-like" evidence="4">
    <location>
        <begin position="1111"/>
        <end position="1237"/>
    </location>
</feature>
<evidence type="ECO:0000259" key="6">
    <source>
        <dbReference type="Pfam" id="PF24545"/>
    </source>
</evidence>
<dbReference type="InterPro" id="IPR058541">
    <property type="entry name" value="Ig_TPPC8_1st"/>
</dbReference>
<protein>
    <submittedName>
        <fullName evidence="7">Uncharacterized protein</fullName>
    </submittedName>
</protein>
<dbReference type="GO" id="GO:1990072">
    <property type="term" value="C:TRAPPIII protein complex"/>
    <property type="evidence" value="ECO:0007669"/>
    <property type="project" value="TreeGrafter"/>
</dbReference>
<dbReference type="PANTHER" id="PTHR12975">
    <property type="entry name" value="TRANSPORT PROTEIN TRAPP"/>
    <property type="match status" value="1"/>
</dbReference>
<keyword evidence="8" id="KW-1185">Reference proteome</keyword>
<keyword evidence="2" id="KW-1133">Transmembrane helix</keyword>
<proteinExistence type="predicted"/>
<evidence type="ECO:0000259" key="5">
    <source>
        <dbReference type="Pfam" id="PF24544"/>
    </source>
</evidence>
<keyword evidence="2" id="KW-0812">Transmembrane</keyword>
<dbReference type="STRING" id="3818.A0A444X945"/>
<evidence type="ECO:0000313" key="8">
    <source>
        <dbReference type="Proteomes" id="UP000289738"/>
    </source>
</evidence>
<evidence type="ECO:0000259" key="3">
    <source>
        <dbReference type="Pfam" id="PF03168"/>
    </source>
</evidence>
<dbReference type="Proteomes" id="UP000289738">
    <property type="component" value="Chromosome B10"/>
</dbReference>
<dbReference type="InterPro" id="IPR004864">
    <property type="entry name" value="LEA_2"/>
</dbReference>
<name>A0A444X945_ARAHY</name>
<organism evidence="7 8">
    <name type="scientific">Arachis hypogaea</name>
    <name type="common">Peanut</name>
    <dbReference type="NCBI Taxonomy" id="3818"/>
    <lineage>
        <taxon>Eukaryota</taxon>
        <taxon>Viridiplantae</taxon>
        <taxon>Streptophyta</taxon>
        <taxon>Embryophyta</taxon>
        <taxon>Tracheophyta</taxon>
        <taxon>Spermatophyta</taxon>
        <taxon>Magnoliopsida</taxon>
        <taxon>eudicotyledons</taxon>
        <taxon>Gunneridae</taxon>
        <taxon>Pentapetalae</taxon>
        <taxon>rosids</taxon>
        <taxon>fabids</taxon>
        <taxon>Fabales</taxon>
        <taxon>Fabaceae</taxon>
        <taxon>Papilionoideae</taxon>
        <taxon>50 kb inversion clade</taxon>
        <taxon>dalbergioids sensu lato</taxon>
        <taxon>Dalbergieae</taxon>
        <taxon>Pterocarpus clade</taxon>
        <taxon>Arachis</taxon>
    </lineage>
</organism>
<feature type="region of interest" description="Disordered" evidence="1">
    <location>
        <begin position="1152"/>
        <end position="1181"/>
    </location>
</feature>
<reference evidence="7 8" key="1">
    <citation type="submission" date="2019-01" db="EMBL/GenBank/DDBJ databases">
        <title>Sequencing of cultivated peanut Arachis hypogaea provides insights into genome evolution and oil improvement.</title>
        <authorList>
            <person name="Chen X."/>
        </authorList>
    </citation>
    <scope>NUCLEOTIDE SEQUENCE [LARGE SCALE GENOMIC DNA]</scope>
    <source>
        <strain evidence="8">cv. Fuhuasheng</strain>
        <tissue evidence="7">Leaves</tissue>
    </source>
</reference>
<dbReference type="InterPro" id="IPR057651">
    <property type="entry name" value="Ig_TPPC8_C"/>
</dbReference>
<feature type="domain" description="TPPC8 second Ig-like" evidence="5">
    <location>
        <begin position="802"/>
        <end position="921"/>
    </location>
</feature>
<gene>
    <name evidence="7" type="ORF">Ahy_B10g105865</name>
</gene>
<dbReference type="Pfam" id="PF24542">
    <property type="entry name" value="Ig_TPPC8_C"/>
    <property type="match status" value="1"/>
</dbReference>
<evidence type="ECO:0000259" key="4">
    <source>
        <dbReference type="Pfam" id="PF24542"/>
    </source>
</evidence>
<feature type="transmembrane region" description="Helical" evidence="2">
    <location>
        <begin position="1284"/>
        <end position="1306"/>
    </location>
</feature>
<dbReference type="Gene3D" id="1.25.40.10">
    <property type="entry name" value="Tetratricopeptide repeat domain"/>
    <property type="match status" value="1"/>
</dbReference>
<dbReference type="Pfam" id="PF24544">
    <property type="entry name" value="Ig_TPPC8_2nd"/>
    <property type="match status" value="1"/>
</dbReference>
<dbReference type="Pfam" id="PF12739">
    <property type="entry name" value="TRAPPC-Trs85"/>
    <property type="match status" value="1"/>
</dbReference>
<feature type="compositionally biased region" description="Polar residues" evidence="1">
    <location>
        <begin position="1170"/>
        <end position="1181"/>
    </location>
</feature>
<feature type="domain" description="Late embryogenesis abundant protein LEA-2 subgroup" evidence="3">
    <location>
        <begin position="1338"/>
        <end position="1439"/>
    </location>
</feature>
<sequence>MMMDPATTPLGQMLLEEITPVVMVLSTPSVEDSSLKNGLSFLHLLTPFCSFNNIDVPVRTASDQPYRLHKFKLRLFYASDVRRPDLKVAKERLKQVITEAGEKVFSELASDVPHIDHELASSEYRNTPSWFQFLNKELVRVASFSDHEAFDHPVACILAVSSNDEGPINRFVDLYNSNKLPSLLNGGAMDPNILKHYVLVHDNQDGPAESRASKIFTEMRSTFGTSDCSLLCINSSVDAPIKHQVNLWASHMSDASLSQGLGCFLNTDDINEIKNLMQNLSSKYIIPNMEQKIRELNQQVSATRKGFRNQIKNLWWRKGKEDGADSPNGPMYNYSSIESQIRVLGDYAFMLRDYELALSNYRLISTDYKIDKAWKRYAGVQEMMGLTYFMLDQSRKEAEYCMENAFSTYVKLGSLGQQNATRCGLWWIEMLKARDQYKEAATVYFRICGEDILHSAVMLEQASYCYMLCKPSMLRKYGFHLVLSGEQYKKCNQIKHAIRTYRNALSVLKGSTWSYINDHVHFHIGQWYASLGMYDVAVKHMMEILACSHQSKATQELFLSDFLQTVKKTGRTFEVTKLQLPVINISSIKVIFEDYRTFGSPSAANIREGLWNSLEEEMLPSFSAAKSNWLELQSKLIPKKNSQSNVCIAGEAVKVNIEFKNPLQIPIPISGVALICKHSDENQSNMEKNNEIDHFREMSSDNTSFSVSEVDFSLGGGETTMVQLSVTPSVEGTLSILGVRWKLSGTIIGFHNFESSHPKKNIVKGRRKSNYSPNNMFKFMVIKSIPKLQGSVRHLPGKAYAGDLRQLVLELHNPSDFPVKNLKMKISHPRFLTIGNPEHIKSEFPACLTKKIDSVNNDAQANPGIMSDTVFMFPEDTSIQGEKPFLWPLWFRAAFPGDISLCMSIYYEIGDISSVIRYRTLRLHYNVQILPSLDVSFQISPSRMRMQEFLVRLDVVNKTSSESFQVYQLSSVGKHWEISLLQPPDTIFPLQSLMAGQAISCFFTLKNSRLLTSEANEPAMHVRSDLSLVPQSSDNLVFNINNAPLINFHHFERLQQEFPHEDQGDLNTVDFVLISRSLKSDHNSGLSDPPCVMSHHATASTGPISWLVDGPRTLQHDFSASFCEINLKMHLYNSSHATAIVRIDTLDSAGSGGVVQSPTSDIQAGWHDVTPTTPTSEPKVTSNAFETQLKKALSLDSVSPYIWSGSSSTNLHLEPMSSVETPLQICVFSPGTYDLSSYVLNWKLSSKGHGGGDETKQQSGKCQGMSVKECGHHKSKKKKIFKRIFWWTVIICFIILVTILIIWAILQPSKPTFILQDVTVYAFNASVANFLTSNFQVTLSSRNPNDKIGIYYDRLDAYISYRSQQITLRTSIPPSYQGHKEVDIWSPFVSGNNVPVAPFNFQGLSQDQNNGNVLVVVKLDGKVRWKVGAFVSGHYHIYVRCPAFITFGPRSNGIALGDSGAVKFQLVQRCTVGCSERKVWCGQPNRTHASTVMELGRLKEPSFIVNTKFPATRYL</sequence>
<comment type="caution">
    <text evidence="7">The sequence shown here is derived from an EMBL/GenBank/DDBJ whole genome shotgun (WGS) entry which is preliminary data.</text>
</comment>
<dbReference type="InterPro" id="IPR024420">
    <property type="entry name" value="TRAPP_III_complex_Trs85"/>
</dbReference>
<dbReference type="EMBL" id="SDMP01000020">
    <property type="protein sequence ID" value="RYQ86182.1"/>
    <property type="molecule type" value="Genomic_DNA"/>
</dbReference>
<dbReference type="InterPro" id="IPR058538">
    <property type="entry name" value="Ig_TPPC8_2nd"/>
</dbReference>
<dbReference type="PANTHER" id="PTHR12975:SF6">
    <property type="entry name" value="TRAFFICKING PROTEIN PARTICLE COMPLEX SUBUNIT 8"/>
    <property type="match status" value="1"/>
</dbReference>
<keyword evidence="2" id="KW-0472">Membrane</keyword>
<dbReference type="Pfam" id="PF24545">
    <property type="entry name" value="Ig_TPPC8_1st"/>
    <property type="match status" value="1"/>
</dbReference>
<feature type="domain" description="TPPC8 first Ig-like" evidence="6">
    <location>
        <begin position="609"/>
        <end position="767"/>
    </location>
</feature>